<sequence length="237" mass="26174">MDPNDIDDYGYAPNGSNQGTSDFGFGTAYTGAYPNSPSTGGWNTQGQHRYPVQTPNTPNTFGQQAWGVTQNQYHVDSFPVQTPNTPHTFSRQTLEQQLQPSPNSAPPQTIKIRGLNQEGRYTNARLNPTMRRSYITLSFAASLGFSLDDLLPFQPGNYGEEWTRDGGPAPSRWVTVNIAGHGPFRFQETRENVAIYPLSESPGSNAGLIMGWELWQKLYPQQGDGNDPAPGSRHHTN</sequence>
<proteinExistence type="predicted"/>
<gene>
    <name evidence="2" type="ORF">N0V84_010139</name>
</gene>
<feature type="compositionally biased region" description="Polar residues" evidence="1">
    <location>
        <begin position="83"/>
        <end position="102"/>
    </location>
</feature>
<dbReference type="EMBL" id="JAPEUR010000307">
    <property type="protein sequence ID" value="KAJ4312026.1"/>
    <property type="molecule type" value="Genomic_DNA"/>
</dbReference>
<evidence type="ECO:0000313" key="2">
    <source>
        <dbReference type="EMBL" id="KAJ4312026.1"/>
    </source>
</evidence>
<dbReference type="Proteomes" id="UP001140502">
    <property type="component" value="Unassembled WGS sequence"/>
</dbReference>
<evidence type="ECO:0000313" key="3">
    <source>
        <dbReference type="Proteomes" id="UP001140502"/>
    </source>
</evidence>
<reference evidence="2" key="1">
    <citation type="submission" date="2022-10" db="EMBL/GenBank/DDBJ databases">
        <title>Tapping the CABI collections for fungal endophytes: first genome assemblies for Collariella, Neodidymelliopsis, Ascochyta clinopodiicola, Didymella pomorum, Didymosphaeria variabile, Neocosmospora piperis and Neocucurbitaria cava.</title>
        <authorList>
            <person name="Hill R."/>
        </authorList>
    </citation>
    <scope>NUCLEOTIDE SEQUENCE</scope>
    <source>
        <strain evidence="2">IMI 366586</strain>
    </source>
</reference>
<feature type="region of interest" description="Disordered" evidence="1">
    <location>
        <begin position="83"/>
        <end position="109"/>
    </location>
</feature>
<dbReference type="OrthoDB" id="5069860at2759"/>
<organism evidence="2 3">
    <name type="scientific">Fusarium piperis</name>
    <dbReference type="NCBI Taxonomy" id="1435070"/>
    <lineage>
        <taxon>Eukaryota</taxon>
        <taxon>Fungi</taxon>
        <taxon>Dikarya</taxon>
        <taxon>Ascomycota</taxon>
        <taxon>Pezizomycotina</taxon>
        <taxon>Sordariomycetes</taxon>
        <taxon>Hypocreomycetidae</taxon>
        <taxon>Hypocreales</taxon>
        <taxon>Nectriaceae</taxon>
        <taxon>Fusarium</taxon>
        <taxon>Fusarium solani species complex</taxon>
    </lineage>
</organism>
<feature type="region of interest" description="Disordered" evidence="1">
    <location>
        <begin position="1"/>
        <end position="23"/>
    </location>
</feature>
<name>A0A9W8W4Z6_9HYPO</name>
<dbReference type="AlphaFoldDB" id="A0A9W8W4Z6"/>
<protein>
    <submittedName>
        <fullName evidence="2">Uncharacterized protein</fullName>
    </submittedName>
</protein>
<accession>A0A9W8W4Z6</accession>
<evidence type="ECO:0000256" key="1">
    <source>
        <dbReference type="SAM" id="MobiDB-lite"/>
    </source>
</evidence>
<comment type="caution">
    <text evidence="2">The sequence shown here is derived from an EMBL/GenBank/DDBJ whole genome shotgun (WGS) entry which is preliminary data.</text>
</comment>
<keyword evidence="3" id="KW-1185">Reference proteome</keyword>